<reference evidence="18" key="2">
    <citation type="submission" date="2019-02" db="EMBL/GenBank/DDBJ databases">
        <title>Opniocepnalus argus Var Kimnra genome.</title>
        <authorList>
            <person name="Zhou C."/>
            <person name="Xiao S."/>
        </authorList>
    </citation>
    <scope>NUCLEOTIDE SEQUENCE [LARGE SCALE GENOMIC DNA]</scope>
</reference>
<keyword evidence="7" id="KW-1003">Cell membrane</keyword>
<evidence type="ECO:0000256" key="1">
    <source>
        <dbReference type="ARBA" id="ARBA00000590"/>
    </source>
</evidence>
<dbReference type="InterPro" id="IPR005829">
    <property type="entry name" value="Sugar_transporter_CS"/>
</dbReference>
<evidence type="ECO:0000256" key="6">
    <source>
        <dbReference type="ARBA" id="ARBA00022448"/>
    </source>
</evidence>
<dbReference type="PANTHER" id="PTHR23503">
    <property type="entry name" value="SOLUTE CARRIER FAMILY 2"/>
    <property type="match status" value="1"/>
</dbReference>
<feature type="transmembrane region" description="Helical" evidence="15">
    <location>
        <begin position="91"/>
        <end position="112"/>
    </location>
</feature>
<dbReference type="FunFam" id="1.20.1250.20:FF:001511">
    <property type="entry name" value="Solute carrier family 2, facilitated glucose transporter member 5"/>
    <property type="match status" value="1"/>
</dbReference>
<evidence type="ECO:0000256" key="3">
    <source>
        <dbReference type="ARBA" id="ARBA00004651"/>
    </source>
</evidence>
<dbReference type="GO" id="GO:0070837">
    <property type="term" value="P:dehydroascorbic acid transport"/>
    <property type="evidence" value="ECO:0007669"/>
    <property type="project" value="TreeGrafter"/>
</dbReference>
<evidence type="ECO:0000256" key="10">
    <source>
        <dbReference type="ARBA" id="ARBA00022989"/>
    </source>
</evidence>
<dbReference type="InterPro" id="IPR020846">
    <property type="entry name" value="MFS_dom"/>
</dbReference>
<evidence type="ECO:0000256" key="14">
    <source>
        <dbReference type="RuleBase" id="RU003346"/>
    </source>
</evidence>
<dbReference type="EMBL" id="CM015716">
    <property type="protein sequence ID" value="KAF3689927.1"/>
    <property type="molecule type" value="Genomic_DNA"/>
</dbReference>
<feature type="transmembrane region" description="Helical" evidence="15">
    <location>
        <begin position="150"/>
        <end position="171"/>
    </location>
</feature>
<evidence type="ECO:0000256" key="13">
    <source>
        <dbReference type="ARBA" id="ARBA00031099"/>
    </source>
</evidence>
<evidence type="ECO:0000259" key="16">
    <source>
        <dbReference type="PROSITE" id="PS50850"/>
    </source>
</evidence>
<feature type="domain" description="Major facilitator superfamily (MFS) profile" evidence="16">
    <location>
        <begin position="43"/>
        <end position="486"/>
    </location>
</feature>
<dbReference type="InterPro" id="IPR003663">
    <property type="entry name" value="Sugar/inositol_transpt"/>
</dbReference>
<feature type="transmembrane region" description="Helical" evidence="15">
    <location>
        <begin position="336"/>
        <end position="358"/>
    </location>
</feature>
<feature type="transmembrane region" description="Helical" evidence="15">
    <location>
        <begin position="393"/>
        <end position="420"/>
    </location>
</feature>
<dbReference type="PROSITE" id="PS00217">
    <property type="entry name" value="SUGAR_TRANSPORT_2"/>
    <property type="match status" value="1"/>
</dbReference>
<feature type="transmembrane region" description="Helical" evidence="15">
    <location>
        <begin position="365"/>
        <end position="387"/>
    </location>
</feature>
<dbReference type="GO" id="GO:0046323">
    <property type="term" value="P:D-glucose import"/>
    <property type="evidence" value="ECO:0007669"/>
    <property type="project" value="TreeGrafter"/>
</dbReference>
<evidence type="ECO:0000313" key="17">
    <source>
        <dbReference type="EMBL" id="KAF3689927.1"/>
    </source>
</evidence>
<evidence type="ECO:0000256" key="15">
    <source>
        <dbReference type="SAM" id="Phobius"/>
    </source>
</evidence>
<evidence type="ECO:0000256" key="11">
    <source>
        <dbReference type="ARBA" id="ARBA00023136"/>
    </source>
</evidence>
<evidence type="ECO:0000256" key="2">
    <source>
        <dbReference type="ARBA" id="ARBA00004135"/>
    </source>
</evidence>
<dbReference type="GO" id="GO:0005353">
    <property type="term" value="F:fructose transmembrane transporter activity"/>
    <property type="evidence" value="ECO:0007669"/>
    <property type="project" value="UniProtKB-ARBA"/>
</dbReference>
<keyword evidence="10 15" id="KW-1133">Transmembrane helix</keyword>
<keyword evidence="9 15" id="KW-0812">Transmembrane</keyword>
<dbReference type="Proteomes" id="UP000503349">
    <property type="component" value="Chromosome 5"/>
</dbReference>
<comment type="similarity">
    <text evidence="4">Belongs to the major facilitator superfamily. Sugar transporter (TC 2.A.1.1) family. Glucose transporter subfamily.</text>
</comment>
<reference evidence="17 18" key="1">
    <citation type="submission" date="2019-02" db="EMBL/GenBank/DDBJ databases">
        <title>Opniocepnalus argus genome.</title>
        <authorList>
            <person name="Zhou C."/>
            <person name="Xiao S."/>
        </authorList>
    </citation>
    <scope>NUCLEOTIDE SEQUENCE [LARGE SCALE GENOMIC DNA]</scope>
    <source>
        <strain evidence="17">OARG1902GOOAL</strain>
        <tissue evidence="17">Muscle</tissue>
    </source>
</reference>
<dbReference type="NCBIfam" id="TIGR00879">
    <property type="entry name" value="SP"/>
    <property type="match status" value="1"/>
</dbReference>
<keyword evidence="11 15" id="KW-0472">Membrane</keyword>
<dbReference type="PROSITE" id="PS50850">
    <property type="entry name" value="MFS"/>
    <property type="match status" value="1"/>
</dbReference>
<evidence type="ECO:0000256" key="4">
    <source>
        <dbReference type="ARBA" id="ARBA00007004"/>
    </source>
</evidence>
<dbReference type="CDD" id="cd17432">
    <property type="entry name" value="MFS_GLUT_Class2"/>
    <property type="match status" value="1"/>
</dbReference>
<dbReference type="PANTHER" id="PTHR23503:SF22">
    <property type="entry name" value="SOLUTE CARRIER FAMILY 2, FACILITATED GLUCOSE TRANSPORTER MEMBER 11"/>
    <property type="match status" value="1"/>
</dbReference>
<dbReference type="InterPro" id="IPR036259">
    <property type="entry name" value="MFS_trans_sf"/>
</dbReference>
<evidence type="ECO:0000256" key="5">
    <source>
        <dbReference type="ARBA" id="ARBA00015973"/>
    </source>
</evidence>
<gene>
    <name evidence="17" type="ORF">EXN66_Car005599</name>
</gene>
<accession>A0A6G1PI63</accession>
<dbReference type="InterPro" id="IPR045263">
    <property type="entry name" value="GLUT"/>
</dbReference>
<keyword evidence="18" id="KW-1185">Reference proteome</keyword>
<sequence length="528" mass="58600">MAVGVWTVIEMRPNSCSHELCEDTQQDGVSTHKSSSLILVLMVASAAIGGTLQYGYNLAIMNAPTTYIQTFVNETFLERWDIQLENYQVTLVWTIIVSIFSFGGFVGALIAGPMTIRFGRKKCLLLNNIFLMTGALLALTSRAAKSFEMIIISRVLVGINAGISMNVQPMYFGESAPKHLRGAISLSSAVFTAFGVVLAQVVGLREMLGSESCWQYLLASNAVPGLIQLVTLPWFPESPRYLLIDRGDKDACINALRCLHGCEVPNSELKEILEEQAETKGMRPRRPWELFTDRSVRWQLISIMVISSAMQLCGNDSIYFYASYVFKEAGMSNDQIQYATIGTGTCEFTACIMCNLLIERKGRRFMLMGGFILMTIWAVVFTVALLSEGYISWMPYLSMTCVFTYILSFGMGPAGVTGILPTEIFNQRARPAAYMIAGSMMWLNLFIIGMIFPFLVSGLRAFCFVPFGAVCLLSALYVGLFLPETKGKSLSAITSEFQKLNFKDLDKRFPQEIGAQYHQGKVYLSTAL</sequence>
<feature type="transmembrane region" description="Helical" evidence="15">
    <location>
        <begin position="124"/>
        <end position="144"/>
    </location>
</feature>
<dbReference type="GO" id="GO:0042383">
    <property type="term" value="C:sarcolemma"/>
    <property type="evidence" value="ECO:0007669"/>
    <property type="project" value="UniProtKB-SubCell"/>
</dbReference>
<name>A0A6G1PI63_CHAAH</name>
<comment type="catalytic activity">
    <reaction evidence="1">
        <text>D-fructose(out) = D-fructose(in)</text>
        <dbReference type="Rhea" id="RHEA:60372"/>
        <dbReference type="ChEBI" id="CHEBI:37721"/>
    </reaction>
</comment>
<proteinExistence type="inferred from homology"/>
<feature type="transmembrane region" description="Helical" evidence="15">
    <location>
        <begin position="37"/>
        <end position="56"/>
    </location>
</feature>
<dbReference type="InterPro" id="IPR005828">
    <property type="entry name" value="MFS_sugar_transport-like"/>
</dbReference>
<dbReference type="AlphaFoldDB" id="A0A6G1PI63"/>
<evidence type="ECO:0000256" key="7">
    <source>
        <dbReference type="ARBA" id="ARBA00022475"/>
    </source>
</evidence>
<comment type="subcellular location">
    <subcellularLocation>
        <location evidence="2">Cell membrane</location>
        <location evidence="2">Sarcolemma</location>
    </subcellularLocation>
    <subcellularLocation>
        <location evidence="3">Cell membrane</location>
        <topology evidence="3">Multi-pass membrane protein</topology>
    </subcellularLocation>
</comment>
<keyword evidence="8 17" id="KW-0762">Sugar transport</keyword>
<evidence type="ECO:0000256" key="12">
    <source>
        <dbReference type="ARBA" id="ARBA00029961"/>
    </source>
</evidence>
<keyword evidence="6 14" id="KW-0813">Transport</keyword>
<protein>
    <recommendedName>
        <fullName evidence="5">Solute carrier family 2, facilitated glucose transporter member 5</fullName>
    </recommendedName>
    <alternativeName>
        <fullName evidence="13">Fructose transporter</fullName>
    </alternativeName>
    <alternativeName>
        <fullName evidence="12">Glucose transporter type 5, small intestine</fullName>
    </alternativeName>
</protein>
<organism evidence="17 18">
    <name type="scientific">Channa argus</name>
    <name type="common">Northern snakehead</name>
    <name type="synonym">Ophicephalus argus</name>
    <dbReference type="NCBI Taxonomy" id="215402"/>
    <lineage>
        <taxon>Eukaryota</taxon>
        <taxon>Metazoa</taxon>
        <taxon>Chordata</taxon>
        <taxon>Craniata</taxon>
        <taxon>Vertebrata</taxon>
        <taxon>Euteleostomi</taxon>
        <taxon>Actinopterygii</taxon>
        <taxon>Neopterygii</taxon>
        <taxon>Teleostei</taxon>
        <taxon>Neoteleostei</taxon>
        <taxon>Acanthomorphata</taxon>
        <taxon>Anabantaria</taxon>
        <taxon>Anabantiformes</taxon>
        <taxon>Channoidei</taxon>
        <taxon>Channidae</taxon>
        <taxon>Channa</taxon>
    </lineage>
</organism>
<dbReference type="GO" id="GO:1990539">
    <property type="term" value="P:fructose import across plasma membrane"/>
    <property type="evidence" value="ECO:0007669"/>
    <property type="project" value="UniProtKB-ARBA"/>
</dbReference>
<feature type="transmembrane region" description="Helical" evidence="15">
    <location>
        <begin position="432"/>
        <end position="452"/>
    </location>
</feature>
<dbReference type="SUPFAM" id="SSF103473">
    <property type="entry name" value="MFS general substrate transporter"/>
    <property type="match status" value="1"/>
</dbReference>
<dbReference type="Pfam" id="PF00083">
    <property type="entry name" value="Sugar_tr"/>
    <property type="match status" value="1"/>
</dbReference>
<evidence type="ECO:0000256" key="9">
    <source>
        <dbReference type="ARBA" id="ARBA00022692"/>
    </source>
</evidence>
<feature type="transmembrane region" description="Helical" evidence="15">
    <location>
        <begin position="458"/>
        <end position="482"/>
    </location>
</feature>
<dbReference type="GO" id="GO:0055056">
    <property type="term" value="F:D-glucose transmembrane transporter activity"/>
    <property type="evidence" value="ECO:0007669"/>
    <property type="project" value="TreeGrafter"/>
</dbReference>
<dbReference type="PRINTS" id="PR00171">
    <property type="entry name" value="SUGRTRNSPORT"/>
</dbReference>
<evidence type="ECO:0000256" key="8">
    <source>
        <dbReference type="ARBA" id="ARBA00022597"/>
    </source>
</evidence>
<feature type="transmembrane region" description="Helical" evidence="15">
    <location>
        <begin position="183"/>
        <end position="202"/>
    </location>
</feature>
<feature type="transmembrane region" description="Helical" evidence="15">
    <location>
        <begin position="214"/>
        <end position="235"/>
    </location>
</feature>
<dbReference type="Gene3D" id="1.20.1250.20">
    <property type="entry name" value="MFS general substrate transporter like domains"/>
    <property type="match status" value="1"/>
</dbReference>
<evidence type="ECO:0000313" key="18">
    <source>
        <dbReference type="Proteomes" id="UP000503349"/>
    </source>
</evidence>